<accession>A0ABX3IH80</accession>
<gene>
    <name evidence="6" type="ORF">XJ44_05210</name>
</gene>
<evidence type="ECO:0000256" key="2">
    <source>
        <dbReference type="ARBA" id="ARBA00004418"/>
    </source>
</evidence>
<organism evidence="6 7">
    <name type="scientific">Thermosipho affectus</name>
    <dbReference type="NCBI Taxonomy" id="660294"/>
    <lineage>
        <taxon>Bacteria</taxon>
        <taxon>Thermotogati</taxon>
        <taxon>Thermotogota</taxon>
        <taxon>Thermotogae</taxon>
        <taxon>Thermotogales</taxon>
        <taxon>Fervidobacteriaceae</taxon>
        <taxon>Thermosipho</taxon>
    </lineage>
</organism>
<name>A0ABX3IH80_9BACT</name>
<dbReference type="Proteomes" id="UP000242616">
    <property type="component" value="Unassembled WGS sequence"/>
</dbReference>
<dbReference type="NCBIfam" id="TIGR02532">
    <property type="entry name" value="IV_pilin_GFxxxE"/>
    <property type="match status" value="1"/>
</dbReference>
<evidence type="ECO:0000256" key="3">
    <source>
        <dbReference type="ARBA" id="ARBA00022764"/>
    </source>
</evidence>
<dbReference type="Gene3D" id="3.30.700.10">
    <property type="entry name" value="Glycoprotein, Type 4 Pilin"/>
    <property type="match status" value="1"/>
</dbReference>
<evidence type="ECO:0000256" key="5">
    <source>
        <dbReference type="SAM" id="Phobius"/>
    </source>
</evidence>
<evidence type="ECO:0000313" key="7">
    <source>
        <dbReference type="Proteomes" id="UP000242616"/>
    </source>
</evidence>
<keyword evidence="5" id="KW-0472">Membrane</keyword>
<dbReference type="InterPro" id="IPR045584">
    <property type="entry name" value="Pilin-like"/>
</dbReference>
<keyword evidence="5" id="KW-0812">Transmembrane</keyword>
<feature type="transmembrane region" description="Helical" evidence="5">
    <location>
        <begin position="7"/>
        <end position="29"/>
    </location>
</feature>
<dbReference type="InterPro" id="IPR012902">
    <property type="entry name" value="N_methyl_site"/>
</dbReference>
<evidence type="ECO:0000313" key="6">
    <source>
        <dbReference type="EMBL" id="ONN27183.1"/>
    </source>
</evidence>
<proteinExistence type="predicted"/>
<dbReference type="SUPFAM" id="SSF54523">
    <property type="entry name" value="Pili subunits"/>
    <property type="match status" value="1"/>
</dbReference>
<reference evidence="6 7" key="1">
    <citation type="submission" date="2015-06" db="EMBL/GenBank/DDBJ databases">
        <title>Genome sequencing of Thermotogales isolates from hydrothermal vents.</title>
        <authorList>
            <person name="Haverkamp T.H."/>
            <person name="Kublanov I.V."/>
            <person name="Nesbo C.L."/>
        </authorList>
    </citation>
    <scope>NUCLEOTIDE SEQUENCE [LARGE SCALE GENOMIC DNA]</scope>
    <source>
        <strain evidence="7">ik275mar</strain>
    </source>
</reference>
<dbReference type="EMBL" id="LBFC01000018">
    <property type="protein sequence ID" value="ONN27183.1"/>
    <property type="molecule type" value="Genomic_DNA"/>
</dbReference>
<dbReference type="RefSeq" id="WP_077198307.1">
    <property type="nucleotide sequence ID" value="NZ_LBFC01000018.1"/>
</dbReference>
<keyword evidence="3" id="KW-0574">Periplasm</keyword>
<keyword evidence="7" id="KW-1185">Reference proteome</keyword>
<keyword evidence="5" id="KW-1133">Transmembrane helix</keyword>
<comment type="caution">
    <text evidence="6">The sequence shown here is derived from an EMBL/GenBank/DDBJ whole genome shotgun (WGS) entry which is preliminary data.</text>
</comment>
<evidence type="ECO:0000256" key="4">
    <source>
        <dbReference type="ARBA" id="ARBA00023237"/>
    </source>
</evidence>
<protein>
    <submittedName>
        <fullName evidence="6">N-terminal cleavage protein</fullName>
    </submittedName>
</protein>
<evidence type="ECO:0000256" key="1">
    <source>
        <dbReference type="ARBA" id="ARBA00004203"/>
    </source>
</evidence>
<comment type="subcellular location">
    <subcellularLocation>
        <location evidence="1">Cell outer membrane</location>
        <topology evidence="1">Single-pass membrane protein</topology>
    </subcellularLocation>
    <subcellularLocation>
        <location evidence="2">Periplasm</location>
    </subcellularLocation>
</comment>
<sequence length="161" mass="18262">MVRKGFSLIEVLIVITIISVLMGIGYVGFEVVYKNTTTNSKLSGITQNLFYLLVDARRGAVIKNRIHCIKFENGKFSSFVDEDLDGISDDGKKSEFSLEDSMEVYLNGNKVDNFLIYTYDGFFLKNIGGYLNTDYSNLEIEIKLERSKKIIIENSLPKMAE</sequence>
<keyword evidence="4" id="KW-0998">Cell outer membrane</keyword>
<dbReference type="Pfam" id="PF07963">
    <property type="entry name" value="N_methyl"/>
    <property type="match status" value="1"/>
</dbReference>